<dbReference type="Proteomes" id="UP000015105">
    <property type="component" value="Chromosome 5D"/>
</dbReference>
<feature type="region of interest" description="Disordered" evidence="1">
    <location>
        <begin position="1"/>
        <end position="40"/>
    </location>
</feature>
<proteinExistence type="predicted"/>
<reference evidence="2" key="5">
    <citation type="journal article" date="2021" name="G3 (Bethesda)">
        <title>Aegilops tauschii genome assembly Aet v5.0 features greater sequence contiguity and improved annotation.</title>
        <authorList>
            <person name="Wang L."/>
            <person name="Zhu T."/>
            <person name="Rodriguez J.C."/>
            <person name="Deal K.R."/>
            <person name="Dubcovsky J."/>
            <person name="McGuire P.E."/>
            <person name="Lux T."/>
            <person name="Spannagl M."/>
            <person name="Mayer K.F.X."/>
            <person name="Baldrich P."/>
            <person name="Meyers B.C."/>
            <person name="Huo N."/>
            <person name="Gu Y.Q."/>
            <person name="Zhou H."/>
            <person name="Devos K.M."/>
            <person name="Bennetzen J.L."/>
            <person name="Unver T."/>
            <person name="Budak H."/>
            <person name="Gulick P.J."/>
            <person name="Galiba G."/>
            <person name="Kalapos B."/>
            <person name="Nelson D.R."/>
            <person name="Li P."/>
            <person name="You F.M."/>
            <person name="Luo M.C."/>
            <person name="Dvorak J."/>
        </authorList>
    </citation>
    <scope>NUCLEOTIDE SEQUENCE [LARGE SCALE GENOMIC DNA]</scope>
    <source>
        <strain evidence="2">cv. AL8/78</strain>
    </source>
</reference>
<evidence type="ECO:0000256" key="1">
    <source>
        <dbReference type="SAM" id="MobiDB-lite"/>
    </source>
</evidence>
<accession>A0A453MIQ3</accession>
<organism evidence="2 3">
    <name type="scientific">Aegilops tauschii subsp. strangulata</name>
    <name type="common">Goatgrass</name>
    <dbReference type="NCBI Taxonomy" id="200361"/>
    <lineage>
        <taxon>Eukaryota</taxon>
        <taxon>Viridiplantae</taxon>
        <taxon>Streptophyta</taxon>
        <taxon>Embryophyta</taxon>
        <taxon>Tracheophyta</taxon>
        <taxon>Spermatophyta</taxon>
        <taxon>Magnoliopsida</taxon>
        <taxon>Liliopsida</taxon>
        <taxon>Poales</taxon>
        <taxon>Poaceae</taxon>
        <taxon>BOP clade</taxon>
        <taxon>Pooideae</taxon>
        <taxon>Triticodae</taxon>
        <taxon>Triticeae</taxon>
        <taxon>Triticinae</taxon>
        <taxon>Aegilops</taxon>
    </lineage>
</organism>
<reference evidence="2" key="3">
    <citation type="journal article" date="2017" name="Nature">
        <title>Genome sequence of the progenitor of the wheat D genome Aegilops tauschii.</title>
        <authorList>
            <person name="Luo M.C."/>
            <person name="Gu Y.Q."/>
            <person name="Puiu D."/>
            <person name="Wang H."/>
            <person name="Twardziok S.O."/>
            <person name="Deal K.R."/>
            <person name="Huo N."/>
            <person name="Zhu T."/>
            <person name="Wang L."/>
            <person name="Wang Y."/>
            <person name="McGuire P.E."/>
            <person name="Liu S."/>
            <person name="Long H."/>
            <person name="Ramasamy R.K."/>
            <person name="Rodriguez J.C."/>
            <person name="Van S.L."/>
            <person name="Yuan L."/>
            <person name="Wang Z."/>
            <person name="Xia Z."/>
            <person name="Xiao L."/>
            <person name="Anderson O.D."/>
            <person name="Ouyang S."/>
            <person name="Liang Y."/>
            <person name="Zimin A.V."/>
            <person name="Pertea G."/>
            <person name="Qi P."/>
            <person name="Bennetzen J.L."/>
            <person name="Dai X."/>
            <person name="Dawson M.W."/>
            <person name="Muller H.G."/>
            <person name="Kugler K."/>
            <person name="Rivarola-Duarte L."/>
            <person name="Spannagl M."/>
            <person name="Mayer K.F.X."/>
            <person name="Lu F.H."/>
            <person name="Bevan M.W."/>
            <person name="Leroy P."/>
            <person name="Li P."/>
            <person name="You F.M."/>
            <person name="Sun Q."/>
            <person name="Liu Z."/>
            <person name="Lyons E."/>
            <person name="Wicker T."/>
            <person name="Salzberg S.L."/>
            <person name="Devos K.M."/>
            <person name="Dvorak J."/>
        </authorList>
    </citation>
    <scope>NUCLEOTIDE SEQUENCE [LARGE SCALE GENOMIC DNA]</scope>
    <source>
        <strain evidence="2">cv. AL8/78</strain>
    </source>
</reference>
<keyword evidence="3" id="KW-1185">Reference proteome</keyword>
<reference evidence="3" key="2">
    <citation type="journal article" date="2017" name="Nat. Plants">
        <title>The Aegilops tauschii genome reveals multiple impacts of transposons.</title>
        <authorList>
            <person name="Zhao G."/>
            <person name="Zou C."/>
            <person name="Li K."/>
            <person name="Wang K."/>
            <person name="Li T."/>
            <person name="Gao L."/>
            <person name="Zhang X."/>
            <person name="Wang H."/>
            <person name="Yang Z."/>
            <person name="Liu X."/>
            <person name="Jiang W."/>
            <person name="Mao L."/>
            <person name="Kong X."/>
            <person name="Jiao Y."/>
            <person name="Jia J."/>
        </authorList>
    </citation>
    <scope>NUCLEOTIDE SEQUENCE [LARGE SCALE GENOMIC DNA]</scope>
    <source>
        <strain evidence="3">cv. AL8/78</strain>
    </source>
</reference>
<protein>
    <submittedName>
        <fullName evidence="2">Uncharacterized protein</fullName>
    </submittedName>
</protein>
<sequence>TRPPPRSSSWPGHVPASRTHPPGYALRRLAPPANSRRHPPRLRLQGCEMQPMAASSPKSTAAFIDRFRGWRSYRRLLDFGRHGEKREEKYHSAEREGPERHPRAVTTRRRYDPPCAALVQRRYPRGASVQHDHLACRSGRRQIRANAAARSQEL</sequence>
<reference evidence="3" key="1">
    <citation type="journal article" date="2014" name="Science">
        <title>Ancient hybridizations among the ancestral genomes of bread wheat.</title>
        <authorList>
            <consortium name="International Wheat Genome Sequencing Consortium,"/>
            <person name="Marcussen T."/>
            <person name="Sandve S.R."/>
            <person name="Heier L."/>
            <person name="Spannagl M."/>
            <person name="Pfeifer M."/>
            <person name="Jakobsen K.S."/>
            <person name="Wulff B.B."/>
            <person name="Steuernagel B."/>
            <person name="Mayer K.F."/>
            <person name="Olsen O.A."/>
        </authorList>
    </citation>
    <scope>NUCLEOTIDE SEQUENCE [LARGE SCALE GENOMIC DNA]</scope>
    <source>
        <strain evidence="3">cv. AL8/78</strain>
    </source>
</reference>
<dbReference type="EnsemblPlants" id="AET5Gv21198800.1">
    <property type="protein sequence ID" value="AET5Gv21198800.1"/>
    <property type="gene ID" value="AET5Gv21198800"/>
</dbReference>
<feature type="compositionally biased region" description="Basic and acidic residues" evidence="1">
    <location>
        <begin position="85"/>
        <end position="102"/>
    </location>
</feature>
<dbReference type="AlphaFoldDB" id="A0A453MIQ3"/>
<evidence type="ECO:0000313" key="3">
    <source>
        <dbReference type="Proteomes" id="UP000015105"/>
    </source>
</evidence>
<evidence type="ECO:0000313" key="2">
    <source>
        <dbReference type="EnsemblPlants" id="AET5Gv21198800.1"/>
    </source>
</evidence>
<dbReference type="Gramene" id="AET5Gv21198800.1">
    <property type="protein sequence ID" value="AET5Gv21198800.1"/>
    <property type="gene ID" value="AET5Gv21198800"/>
</dbReference>
<reference evidence="2" key="4">
    <citation type="submission" date="2019-03" db="UniProtKB">
        <authorList>
            <consortium name="EnsemblPlants"/>
        </authorList>
    </citation>
    <scope>IDENTIFICATION</scope>
</reference>
<name>A0A453MIQ3_AEGTS</name>
<feature type="region of interest" description="Disordered" evidence="1">
    <location>
        <begin position="85"/>
        <end position="112"/>
    </location>
</feature>